<dbReference type="EMBL" id="SPHZ02000007">
    <property type="protein sequence ID" value="KAF0908966.1"/>
    <property type="molecule type" value="Genomic_DNA"/>
</dbReference>
<sequence>MGRHRSGREERNPTAGSGGGVQLGGLCSSPLRVHSWILRWEEAVVEAWHGVDDQIHGGTVRDKEMAAYRQRGVIVPRWLRHGMVSVGWTRSVSAATEN</sequence>
<dbReference type="Proteomes" id="UP000479710">
    <property type="component" value="Unassembled WGS sequence"/>
</dbReference>
<accession>A0A6G1D981</accession>
<evidence type="ECO:0000313" key="2">
    <source>
        <dbReference type="EMBL" id="KAF0908966.1"/>
    </source>
</evidence>
<evidence type="ECO:0000256" key="1">
    <source>
        <dbReference type="SAM" id="MobiDB-lite"/>
    </source>
</evidence>
<protein>
    <submittedName>
        <fullName evidence="2">Uncharacterized protein</fullName>
    </submittedName>
</protein>
<keyword evidence="3" id="KW-1185">Reference proteome</keyword>
<evidence type="ECO:0000313" key="3">
    <source>
        <dbReference type="Proteomes" id="UP000479710"/>
    </source>
</evidence>
<reference evidence="2 3" key="1">
    <citation type="submission" date="2019-11" db="EMBL/GenBank/DDBJ databases">
        <title>Whole genome sequence of Oryza granulata.</title>
        <authorList>
            <person name="Li W."/>
        </authorList>
    </citation>
    <scope>NUCLEOTIDE SEQUENCE [LARGE SCALE GENOMIC DNA]</scope>
    <source>
        <strain evidence="3">cv. Menghai</strain>
        <tissue evidence="2">Leaf</tissue>
    </source>
</reference>
<proteinExistence type="predicted"/>
<organism evidence="2 3">
    <name type="scientific">Oryza meyeriana var. granulata</name>
    <dbReference type="NCBI Taxonomy" id="110450"/>
    <lineage>
        <taxon>Eukaryota</taxon>
        <taxon>Viridiplantae</taxon>
        <taxon>Streptophyta</taxon>
        <taxon>Embryophyta</taxon>
        <taxon>Tracheophyta</taxon>
        <taxon>Spermatophyta</taxon>
        <taxon>Magnoliopsida</taxon>
        <taxon>Liliopsida</taxon>
        <taxon>Poales</taxon>
        <taxon>Poaceae</taxon>
        <taxon>BOP clade</taxon>
        <taxon>Oryzoideae</taxon>
        <taxon>Oryzeae</taxon>
        <taxon>Oryzinae</taxon>
        <taxon>Oryza</taxon>
        <taxon>Oryza meyeriana</taxon>
    </lineage>
</organism>
<comment type="caution">
    <text evidence="2">The sequence shown here is derived from an EMBL/GenBank/DDBJ whole genome shotgun (WGS) entry which is preliminary data.</text>
</comment>
<feature type="region of interest" description="Disordered" evidence="1">
    <location>
        <begin position="1"/>
        <end position="25"/>
    </location>
</feature>
<gene>
    <name evidence="2" type="ORF">E2562_030261</name>
</gene>
<name>A0A6G1D981_9ORYZ</name>
<dbReference type="AlphaFoldDB" id="A0A6G1D981"/>